<evidence type="ECO:0000313" key="1">
    <source>
        <dbReference type="EMBL" id="APB62325.1"/>
    </source>
</evidence>
<dbReference type="RefSeq" id="WP_069479530.1">
    <property type="nucleotide sequence ID" value="NZ_MBPE01000006.1"/>
</dbReference>
<proteinExistence type="predicted"/>
<organism evidence="1">
    <name type="scientific">Bacillus subtilis</name>
    <dbReference type="NCBI Taxonomy" id="1423"/>
    <lineage>
        <taxon>Bacteria</taxon>
        <taxon>Bacillati</taxon>
        <taxon>Bacillota</taxon>
        <taxon>Bacilli</taxon>
        <taxon>Bacillales</taxon>
        <taxon>Bacillaceae</taxon>
        <taxon>Bacillus</taxon>
    </lineage>
</organism>
<name>A0A1J0AKS2_BACIU</name>
<reference evidence="1" key="1">
    <citation type="journal article" date="2002" name="Mikrobiologiia">
        <title>Soil strain of Bacillus subtilis harboring a large plasmid that mediates high-frequency conjugal mobilization.</title>
        <authorList>
            <person name="Lotareva O.V."/>
            <person name="Poluektova E.U."/>
            <person name="Titok M.A."/>
            <person name="Prozorov A.A."/>
        </authorList>
    </citation>
    <scope>NUCLEOTIDE SEQUENCE</scope>
    <source>
        <strain evidence="1">72</strain>
        <plasmid evidence="1">pBS72</plasmid>
    </source>
</reference>
<accession>A0A1J0AKS2</accession>
<geneLocation type="plasmid" evidence="1">
    <name>pBS72</name>
</geneLocation>
<reference evidence="1" key="3">
    <citation type="journal article" date="2004" name="Mol. Biol. (Mosk.)">
        <title>The replication system of plasmids from Bacillus subtilis environmental isolates.</title>
        <authorList>
            <person name="Lagodich A.V."/>
            <person name="Shtaniuk Iu.V."/>
            <person name="Prozorov A.A."/>
            <person name="Titok M.A."/>
        </authorList>
    </citation>
    <scope>NUCLEOTIDE SEQUENCE</scope>
    <source>
        <strain evidence="1">72</strain>
        <plasmid evidence="1">pBS72</plasmid>
    </source>
</reference>
<reference evidence="1" key="5">
    <citation type="submission" date="2016-08" db="EMBL/GenBank/DDBJ databases">
        <authorList>
            <person name="Satsunkevich N.E."/>
            <person name="Valentovich L.N."/>
            <person name="Kolomiets E.I."/>
            <person name="Titok M.A."/>
        </authorList>
    </citation>
    <scope>NUCLEOTIDE SEQUENCE</scope>
    <source>
        <strain evidence="1">72</strain>
        <plasmid evidence="1">pBS72</plasmid>
    </source>
</reference>
<protein>
    <submittedName>
        <fullName evidence="1">Uncharacterized protein</fullName>
    </submittedName>
</protein>
<keyword evidence="1" id="KW-0614">Plasmid</keyword>
<reference evidence="1" key="2">
    <citation type="journal article" date="2003" name="Plasmid">
        <title>Bacillus subtilis soil isolates: plasmid replicon analysis and construction of a new theta-replicating vector.</title>
        <authorList>
            <person name="Titok M.A."/>
            <person name="Chapuis J."/>
            <person name="Selezneva Y.V."/>
            <person name="Lagodich A.V."/>
            <person name="Prokulevich V.A."/>
            <person name="Ehrlich S.D."/>
            <person name="Janniere L."/>
        </authorList>
    </citation>
    <scope>NUCLEOTIDE SEQUENCE</scope>
    <source>
        <strain evidence="1">72</strain>
        <plasmid evidence="1">pBS72</plasmid>
    </source>
</reference>
<gene>
    <name evidence="1" type="ORF">pBS72_0560</name>
</gene>
<dbReference type="AlphaFoldDB" id="A0A1J0AKS2"/>
<dbReference type="EMBL" id="KX711616">
    <property type="protein sequence ID" value="APB62325.1"/>
    <property type="molecule type" value="Genomic_DNA"/>
</dbReference>
<reference evidence="1" key="4">
    <citation type="journal article" date="2006" name="Microbiology">
        <title>The replicative polymerases PolC and DnaE are required for theta replication of the Bacillus subtilis plasmid pBS72.</title>
        <authorList>
            <person name="Titok M."/>
            <person name="Suski C."/>
            <person name="Dalmais B."/>
            <person name="Ehrlich S.D."/>
            <person name="Janniere L."/>
        </authorList>
    </citation>
    <scope>NUCLEOTIDE SEQUENCE</scope>
    <source>
        <strain evidence="1">72</strain>
        <plasmid evidence="1">pBS72</plasmid>
    </source>
</reference>
<sequence length="126" mass="14848">MDKLQEIISDLSLRHFVSKDELKTFDVNSGPCYIIEESYVKDIIIGFMKEQQAIIEENKLQQKVTVHQFRQAQEEIQRLSKENGRFRKALRQFADMKYMALSAEYIIHRYSEYARKLLEGGGLEGR</sequence>